<evidence type="ECO:0000313" key="5">
    <source>
        <dbReference type="EMBL" id="ORW67685.1"/>
    </source>
</evidence>
<dbReference type="InterPro" id="IPR008920">
    <property type="entry name" value="TF_FadR/GntR_C"/>
</dbReference>
<feature type="domain" description="HTH gntR-type" evidence="4">
    <location>
        <begin position="11"/>
        <end position="79"/>
    </location>
</feature>
<dbReference type="EMBL" id="LQPR01000057">
    <property type="protein sequence ID" value="ORW67685.1"/>
    <property type="molecule type" value="Genomic_DNA"/>
</dbReference>
<proteinExistence type="predicted"/>
<dbReference type="Pfam" id="PF07729">
    <property type="entry name" value="FCD"/>
    <property type="match status" value="1"/>
</dbReference>
<comment type="caution">
    <text evidence="5">The sequence shown here is derived from an EMBL/GenBank/DDBJ whole genome shotgun (WGS) entry which is preliminary data.</text>
</comment>
<dbReference type="PROSITE" id="PS50949">
    <property type="entry name" value="HTH_GNTR"/>
    <property type="match status" value="1"/>
</dbReference>
<dbReference type="Gene3D" id="1.20.120.530">
    <property type="entry name" value="GntR ligand-binding domain-like"/>
    <property type="match status" value="1"/>
</dbReference>
<evidence type="ECO:0000313" key="6">
    <source>
        <dbReference type="Proteomes" id="UP000193387"/>
    </source>
</evidence>
<organism evidence="5 6">
    <name type="scientific">Mycobacterium saskatchewanense</name>
    <dbReference type="NCBI Taxonomy" id="220927"/>
    <lineage>
        <taxon>Bacteria</taxon>
        <taxon>Bacillati</taxon>
        <taxon>Actinomycetota</taxon>
        <taxon>Actinomycetes</taxon>
        <taxon>Mycobacteriales</taxon>
        <taxon>Mycobacteriaceae</taxon>
        <taxon>Mycobacterium</taxon>
        <taxon>Mycobacterium simiae complex</taxon>
    </lineage>
</organism>
<evidence type="ECO:0000256" key="2">
    <source>
        <dbReference type="ARBA" id="ARBA00023125"/>
    </source>
</evidence>
<accession>A0AAJ3NM23</accession>
<evidence type="ECO:0000256" key="3">
    <source>
        <dbReference type="ARBA" id="ARBA00023163"/>
    </source>
</evidence>
<dbReference type="PRINTS" id="PR00035">
    <property type="entry name" value="HTHGNTR"/>
</dbReference>
<dbReference type="SUPFAM" id="SSF46785">
    <property type="entry name" value="Winged helix' DNA-binding domain"/>
    <property type="match status" value="1"/>
</dbReference>
<keyword evidence="3" id="KW-0804">Transcription</keyword>
<keyword evidence="1" id="KW-0805">Transcription regulation</keyword>
<dbReference type="InterPro" id="IPR036390">
    <property type="entry name" value="WH_DNA-bd_sf"/>
</dbReference>
<dbReference type="PANTHER" id="PTHR43537">
    <property type="entry name" value="TRANSCRIPTIONAL REGULATOR, GNTR FAMILY"/>
    <property type="match status" value="1"/>
</dbReference>
<dbReference type="SMART" id="SM00895">
    <property type="entry name" value="FCD"/>
    <property type="match status" value="1"/>
</dbReference>
<dbReference type="SUPFAM" id="SSF48008">
    <property type="entry name" value="GntR ligand-binding domain-like"/>
    <property type="match status" value="1"/>
</dbReference>
<dbReference type="AlphaFoldDB" id="A0AAJ3NM23"/>
<name>A0AAJ3NM23_9MYCO</name>
<dbReference type="InterPro" id="IPR011711">
    <property type="entry name" value="GntR_C"/>
</dbReference>
<reference evidence="5 6" key="1">
    <citation type="submission" date="2016-01" db="EMBL/GenBank/DDBJ databases">
        <title>The new phylogeny of the genus Mycobacterium.</title>
        <authorList>
            <person name="Tarcisio F."/>
            <person name="Conor M."/>
            <person name="Antonella G."/>
            <person name="Elisabetta G."/>
            <person name="Giulia F.S."/>
            <person name="Sara T."/>
            <person name="Anna F."/>
            <person name="Clotilde B."/>
            <person name="Roberto B."/>
            <person name="Veronica D.S."/>
            <person name="Fabio R."/>
            <person name="Monica P."/>
            <person name="Olivier J."/>
            <person name="Enrico T."/>
            <person name="Nicola S."/>
        </authorList>
    </citation>
    <scope>NUCLEOTIDE SEQUENCE [LARGE SCALE GENOMIC DNA]</scope>
    <source>
        <strain evidence="5 6">DSM 44616</strain>
    </source>
</reference>
<dbReference type="CDD" id="cd07377">
    <property type="entry name" value="WHTH_GntR"/>
    <property type="match status" value="1"/>
</dbReference>
<dbReference type="SMART" id="SM00345">
    <property type="entry name" value="HTH_GNTR"/>
    <property type="match status" value="1"/>
</dbReference>
<dbReference type="Gene3D" id="1.10.10.10">
    <property type="entry name" value="Winged helix-like DNA-binding domain superfamily/Winged helix DNA-binding domain"/>
    <property type="match status" value="1"/>
</dbReference>
<protein>
    <submittedName>
        <fullName evidence="5">GntR family transcriptional regulator</fullName>
    </submittedName>
</protein>
<dbReference type="GO" id="GO:0003700">
    <property type="term" value="F:DNA-binding transcription factor activity"/>
    <property type="evidence" value="ECO:0007669"/>
    <property type="project" value="InterPro"/>
</dbReference>
<dbReference type="RefSeq" id="WP_085257754.1">
    <property type="nucleotide sequence ID" value="NZ_AP022573.1"/>
</dbReference>
<dbReference type="Pfam" id="PF00392">
    <property type="entry name" value="GntR"/>
    <property type="match status" value="1"/>
</dbReference>
<dbReference type="PANTHER" id="PTHR43537:SF5">
    <property type="entry name" value="UXU OPERON TRANSCRIPTIONAL REGULATOR"/>
    <property type="match status" value="1"/>
</dbReference>
<sequence>MAQQLRPVSRPRLYEVIVEQICAYIDDAGLAPGDRLPAERELAAKLGVSRASVSQALVALEVQGVLAVRHGDGAVLVGRPSEERAVAALREHADRLPDIIEARQALEVKIAALAAARRTDDELAAIESALATMESEIADGDRGVAGDEQFHEALTVAAHSALLAKLMREMAGLIRESRIESLSQRGRPRASLEGHRRIAEAVRRQDPDAAAAAMDDHLKLVSDVDLLRVDENSSDR</sequence>
<dbReference type="InterPro" id="IPR000524">
    <property type="entry name" value="Tscrpt_reg_HTH_GntR"/>
</dbReference>
<dbReference type="InterPro" id="IPR036388">
    <property type="entry name" value="WH-like_DNA-bd_sf"/>
</dbReference>
<evidence type="ECO:0000259" key="4">
    <source>
        <dbReference type="PROSITE" id="PS50949"/>
    </source>
</evidence>
<evidence type="ECO:0000256" key="1">
    <source>
        <dbReference type="ARBA" id="ARBA00023015"/>
    </source>
</evidence>
<dbReference type="Proteomes" id="UP000193387">
    <property type="component" value="Unassembled WGS sequence"/>
</dbReference>
<keyword evidence="2" id="KW-0238">DNA-binding</keyword>
<gene>
    <name evidence="5" type="ORF">AWC23_22415</name>
</gene>
<dbReference type="GO" id="GO:0003677">
    <property type="term" value="F:DNA binding"/>
    <property type="evidence" value="ECO:0007669"/>
    <property type="project" value="UniProtKB-KW"/>
</dbReference>
<keyword evidence="6" id="KW-1185">Reference proteome</keyword>